<dbReference type="AlphaFoldDB" id="W6M9W7"/>
<dbReference type="RefSeq" id="WP_048676701.1">
    <property type="nucleotide sequence ID" value="NZ_CBTJ020000111.1"/>
</dbReference>
<dbReference type="OrthoDB" id="5958858at2"/>
<gene>
    <name evidence="2" type="ORF">BN873_980068</name>
</gene>
<evidence type="ECO:0000313" key="2">
    <source>
        <dbReference type="EMBL" id="CDI04467.1"/>
    </source>
</evidence>
<dbReference type="InterPro" id="IPR036868">
    <property type="entry name" value="TusA-like_sf"/>
</dbReference>
<dbReference type="InterPro" id="IPR018720">
    <property type="entry name" value="DUF2249"/>
</dbReference>
<evidence type="ECO:0000313" key="3">
    <source>
        <dbReference type="Proteomes" id="UP000035760"/>
    </source>
</evidence>
<organism evidence="2 3">
    <name type="scientific">Candidatus Competibacter denitrificans Run_A_D11</name>
    <dbReference type="NCBI Taxonomy" id="1400863"/>
    <lineage>
        <taxon>Bacteria</taxon>
        <taxon>Pseudomonadati</taxon>
        <taxon>Pseudomonadota</taxon>
        <taxon>Gammaproteobacteria</taxon>
        <taxon>Candidatus Competibacteraceae</taxon>
        <taxon>Candidatus Competibacter</taxon>
    </lineage>
</organism>
<reference evidence="2" key="1">
    <citation type="submission" date="2013-07" db="EMBL/GenBank/DDBJ databases">
        <authorList>
            <person name="McIlroy S."/>
        </authorList>
    </citation>
    <scope>NUCLEOTIDE SEQUENCE [LARGE SCALE GENOMIC DNA]</scope>
    <source>
        <strain evidence="2">Run_A_D11</strain>
    </source>
</reference>
<protein>
    <recommendedName>
        <fullName evidence="1">DUF2249 domain-containing protein</fullName>
    </recommendedName>
</protein>
<comment type="caution">
    <text evidence="2">The sequence shown here is derived from an EMBL/GenBank/DDBJ whole genome shotgun (WGS) entry which is preliminary data.</text>
</comment>
<sequence>MSAPPDLVVDGRGLEPPEPMELVLAALDGLQPGQRIRFLIHRQPYPLYDILRRYRYQYETTALADGNFEILISGP</sequence>
<name>W6M9W7_9GAMM</name>
<dbReference type="Proteomes" id="UP000035760">
    <property type="component" value="Unassembled WGS sequence"/>
</dbReference>
<proteinExistence type="predicted"/>
<reference evidence="2" key="2">
    <citation type="submission" date="2014-03" db="EMBL/GenBank/DDBJ databases">
        <title>Candidatus Competibacter-lineage genomes retrieved from metagenomes reveal functional metabolic diversity.</title>
        <authorList>
            <person name="McIlroy S.J."/>
            <person name="Albertsen M."/>
            <person name="Andresen E.K."/>
            <person name="Saunders A.M."/>
            <person name="Kristiansen R."/>
            <person name="Stokholm-Bjerregaard M."/>
            <person name="Nielsen K.L."/>
            <person name="Nielsen P.H."/>
        </authorList>
    </citation>
    <scope>NUCLEOTIDE SEQUENCE</scope>
    <source>
        <strain evidence="2">Run_A_D11</strain>
    </source>
</reference>
<dbReference type="SUPFAM" id="SSF64307">
    <property type="entry name" value="SirA-like"/>
    <property type="match status" value="1"/>
</dbReference>
<dbReference type="STRING" id="1400863.BN873_980068"/>
<feature type="domain" description="DUF2249" evidence="1">
    <location>
        <begin position="9"/>
        <end position="72"/>
    </location>
</feature>
<accession>W6M9W7</accession>
<dbReference type="Pfam" id="PF10006">
    <property type="entry name" value="DUF2249"/>
    <property type="match status" value="1"/>
</dbReference>
<dbReference type="EMBL" id="CBTJ020000111">
    <property type="protein sequence ID" value="CDI04467.1"/>
    <property type="molecule type" value="Genomic_DNA"/>
</dbReference>
<keyword evidence="3" id="KW-1185">Reference proteome</keyword>
<evidence type="ECO:0000259" key="1">
    <source>
        <dbReference type="Pfam" id="PF10006"/>
    </source>
</evidence>